<protein>
    <submittedName>
        <fullName evidence="5">Helix-turn-helix transcriptional regulator</fullName>
    </submittedName>
</protein>
<dbReference type="PANTHER" id="PTHR44688:SF16">
    <property type="entry name" value="DNA-BINDING TRANSCRIPTIONAL ACTIVATOR DEVR_DOSR"/>
    <property type="match status" value="1"/>
</dbReference>
<comment type="caution">
    <text evidence="5">The sequence shown here is derived from an EMBL/GenBank/DDBJ whole genome shotgun (WGS) entry which is preliminary data.</text>
</comment>
<proteinExistence type="predicted"/>
<sequence length="76" mass="8959">MFYGKNTRFTELTRKETQVLWLAVHGVKNRVSAEKLKCSPRTVEFHKSNLLQKVGARNTAELILRLYQIYHAEKRL</sequence>
<evidence type="ECO:0000259" key="4">
    <source>
        <dbReference type="PROSITE" id="PS50043"/>
    </source>
</evidence>
<evidence type="ECO:0000256" key="1">
    <source>
        <dbReference type="ARBA" id="ARBA00023015"/>
    </source>
</evidence>
<dbReference type="AlphaFoldDB" id="A0A7Y4L954"/>
<dbReference type="SMART" id="SM00421">
    <property type="entry name" value="HTH_LUXR"/>
    <property type="match status" value="1"/>
</dbReference>
<keyword evidence="1" id="KW-0805">Transcription regulation</keyword>
<dbReference type="Gene3D" id="1.10.10.10">
    <property type="entry name" value="Winged helix-like DNA-binding domain superfamily/Winged helix DNA-binding domain"/>
    <property type="match status" value="1"/>
</dbReference>
<dbReference type="PROSITE" id="PS50043">
    <property type="entry name" value="HTH_LUXR_2"/>
    <property type="match status" value="1"/>
</dbReference>
<dbReference type="SUPFAM" id="SSF46894">
    <property type="entry name" value="C-terminal effector domain of the bipartite response regulators"/>
    <property type="match status" value="1"/>
</dbReference>
<dbReference type="InterPro" id="IPR000792">
    <property type="entry name" value="Tscrpt_reg_LuxR_C"/>
</dbReference>
<dbReference type="GO" id="GO:0006355">
    <property type="term" value="P:regulation of DNA-templated transcription"/>
    <property type="evidence" value="ECO:0007669"/>
    <property type="project" value="InterPro"/>
</dbReference>
<dbReference type="Pfam" id="PF00196">
    <property type="entry name" value="GerE"/>
    <property type="match status" value="1"/>
</dbReference>
<dbReference type="Proteomes" id="UP000541421">
    <property type="component" value="Unassembled WGS sequence"/>
</dbReference>
<accession>A0A7Y4L954</accession>
<dbReference type="InterPro" id="IPR036388">
    <property type="entry name" value="WH-like_DNA-bd_sf"/>
</dbReference>
<feature type="domain" description="HTH luxR-type" evidence="4">
    <location>
        <begin position="5"/>
        <end position="70"/>
    </location>
</feature>
<gene>
    <name evidence="5" type="ORF">HKX40_03740</name>
</gene>
<dbReference type="CDD" id="cd06170">
    <property type="entry name" value="LuxR_C_like"/>
    <property type="match status" value="1"/>
</dbReference>
<dbReference type="PANTHER" id="PTHR44688">
    <property type="entry name" value="DNA-BINDING TRANSCRIPTIONAL ACTIVATOR DEVR_DOSR"/>
    <property type="match status" value="1"/>
</dbReference>
<evidence type="ECO:0000313" key="6">
    <source>
        <dbReference type="Proteomes" id="UP000541421"/>
    </source>
</evidence>
<dbReference type="InterPro" id="IPR016032">
    <property type="entry name" value="Sig_transdc_resp-reg_C-effctor"/>
</dbReference>
<dbReference type="EMBL" id="JABGBO010000003">
    <property type="protein sequence ID" value="NOL49255.1"/>
    <property type="molecule type" value="Genomic_DNA"/>
</dbReference>
<organism evidence="5 6">
    <name type="scientific">Pelistega europaea</name>
    <dbReference type="NCBI Taxonomy" id="106147"/>
    <lineage>
        <taxon>Bacteria</taxon>
        <taxon>Pseudomonadati</taxon>
        <taxon>Pseudomonadota</taxon>
        <taxon>Betaproteobacteria</taxon>
        <taxon>Burkholderiales</taxon>
        <taxon>Alcaligenaceae</taxon>
        <taxon>Pelistega</taxon>
    </lineage>
</organism>
<evidence type="ECO:0000256" key="3">
    <source>
        <dbReference type="ARBA" id="ARBA00023163"/>
    </source>
</evidence>
<dbReference type="RefSeq" id="WP_171588223.1">
    <property type="nucleotide sequence ID" value="NZ_JABGBO010000003.1"/>
</dbReference>
<name>A0A7Y4L954_9BURK</name>
<keyword evidence="3" id="KW-0804">Transcription</keyword>
<dbReference type="GO" id="GO:0003677">
    <property type="term" value="F:DNA binding"/>
    <property type="evidence" value="ECO:0007669"/>
    <property type="project" value="UniProtKB-KW"/>
</dbReference>
<keyword evidence="6" id="KW-1185">Reference proteome</keyword>
<dbReference type="PRINTS" id="PR00038">
    <property type="entry name" value="HTHLUXR"/>
</dbReference>
<keyword evidence="2" id="KW-0238">DNA-binding</keyword>
<reference evidence="5 6" key="1">
    <citation type="submission" date="2020-05" db="EMBL/GenBank/DDBJ databases">
        <authorList>
            <person name="Niu N."/>
        </authorList>
    </citation>
    <scope>NUCLEOTIDE SEQUENCE [LARGE SCALE GENOMIC DNA]</scope>
    <source>
        <strain evidence="5 6">LMG10982</strain>
    </source>
</reference>
<evidence type="ECO:0000256" key="2">
    <source>
        <dbReference type="ARBA" id="ARBA00023125"/>
    </source>
</evidence>
<evidence type="ECO:0000313" key="5">
    <source>
        <dbReference type="EMBL" id="NOL49255.1"/>
    </source>
</evidence>